<keyword evidence="4" id="KW-0548">Nucleotidyltransferase</keyword>
<keyword evidence="12" id="KW-1185">Reference proteome</keyword>
<dbReference type="Pfam" id="PF01743">
    <property type="entry name" value="PolyA_pol"/>
    <property type="match status" value="1"/>
</dbReference>
<dbReference type="PANTHER" id="PTHR46173:SF1">
    <property type="entry name" value="CCA TRNA NUCLEOTIDYLTRANSFERASE 1, MITOCHONDRIAL"/>
    <property type="match status" value="1"/>
</dbReference>
<keyword evidence="3" id="KW-0819">tRNA processing</keyword>
<keyword evidence="2 8" id="KW-0808">Transferase</keyword>
<dbReference type="GO" id="GO:0000049">
    <property type="term" value="F:tRNA binding"/>
    <property type="evidence" value="ECO:0007669"/>
    <property type="project" value="TreeGrafter"/>
</dbReference>
<evidence type="ECO:0000256" key="2">
    <source>
        <dbReference type="ARBA" id="ARBA00022679"/>
    </source>
</evidence>
<dbReference type="GO" id="GO:0008033">
    <property type="term" value="P:tRNA processing"/>
    <property type="evidence" value="ECO:0007669"/>
    <property type="project" value="UniProtKB-KW"/>
</dbReference>
<keyword evidence="8" id="KW-0694">RNA-binding</keyword>
<evidence type="ECO:0000256" key="1">
    <source>
        <dbReference type="ARBA" id="ARBA00001946"/>
    </source>
</evidence>
<dbReference type="Proteomes" id="UP000628017">
    <property type="component" value="Unassembled WGS sequence"/>
</dbReference>
<dbReference type="SUPFAM" id="SSF81301">
    <property type="entry name" value="Nucleotidyltransferase"/>
    <property type="match status" value="1"/>
</dbReference>
<evidence type="ECO:0000313" key="12">
    <source>
        <dbReference type="Proteomes" id="UP000628017"/>
    </source>
</evidence>
<dbReference type="InterPro" id="IPR032828">
    <property type="entry name" value="PolyA_RNA-bd"/>
</dbReference>
<keyword evidence="6" id="KW-0547">Nucleotide-binding</keyword>
<dbReference type="AlphaFoldDB" id="A0A916VPS0"/>
<evidence type="ECO:0000313" key="11">
    <source>
        <dbReference type="EMBL" id="GGA18016.1"/>
    </source>
</evidence>
<evidence type="ECO:0000256" key="5">
    <source>
        <dbReference type="ARBA" id="ARBA00022723"/>
    </source>
</evidence>
<proteinExistence type="inferred from homology"/>
<dbReference type="InterPro" id="IPR002646">
    <property type="entry name" value="PolA_pol_head_dom"/>
</dbReference>
<evidence type="ECO:0000256" key="8">
    <source>
        <dbReference type="RuleBase" id="RU003953"/>
    </source>
</evidence>
<gene>
    <name evidence="11" type="ORF">GCM10011498_18320</name>
</gene>
<sequence>MQITADWLRDSASQALLGALTERGFQAYFVGGCVRNALLDAPVSDLDVATSALPEDVQTIMKNKGFRTVPTGIEHGTITVLIDNHSFEVTSFRKDVETFGRRAVVAFSTDIADDARRRDFTMNALYVGADGAIVDPLNGLPDLIARRLRFIEDADRRIKEDYLRILRYFRFFAWYGDQSAGLDPEALAAISENLDGLDKLSKERIGAEMRKLLRAETPEMALSAMEQTGVLGRILSGASTRSFAPLVHLEQQLGLAADWLRRLLVLGGEGLKNALRLSNADAARIRQYRQANEQALSPKIAAYRFGRDTGLDLALVQAASLGVPIDPSILSQVDQGAEARFPVAAKDLQGFEGKALGDKLRELENTWIESGFTRSKADLLNGLS</sequence>
<feature type="domain" description="tRNA nucleotidyltransferase/poly(A) polymerase RNA and SrmB- binding" evidence="10">
    <location>
        <begin position="182"/>
        <end position="235"/>
    </location>
</feature>
<dbReference type="EMBL" id="BMKA01000002">
    <property type="protein sequence ID" value="GGA18016.1"/>
    <property type="molecule type" value="Genomic_DNA"/>
</dbReference>
<dbReference type="InterPro" id="IPR050264">
    <property type="entry name" value="Bact_CCA-adding_enz_type3_sf"/>
</dbReference>
<dbReference type="GO" id="GO:0046872">
    <property type="term" value="F:metal ion binding"/>
    <property type="evidence" value="ECO:0007669"/>
    <property type="project" value="UniProtKB-KW"/>
</dbReference>
<dbReference type="CDD" id="cd05398">
    <property type="entry name" value="NT_ClassII-CCAase"/>
    <property type="match status" value="1"/>
</dbReference>
<keyword evidence="5" id="KW-0479">Metal-binding</keyword>
<evidence type="ECO:0000259" key="10">
    <source>
        <dbReference type="Pfam" id="PF12627"/>
    </source>
</evidence>
<accession>A0A916VPS0</accession>
<protein>
    <submittedName>
        <fullName evidence="11">Poly(A) polymerase</fullName>
    </submittedName>
</protein>
<evidence type="ECO:0000256" key="4">
    <source>
        <dbReference type="ARBA" id="ARBA00022695"/>
    </source>
</evidence>
<dbReference type="GO" id="GO:0000166">
    <property type="term" value="F:nucleotide binding"/>
    <property type="evidence" value="ECO:0007669"/>
    <property type="project" value="UniProtKB-KW"/>
</dbReference>
<comment type="cofactor">
    <cofactor evidence="1">
        <name>Mg(2+)</name>
        <dbReference type="ChEBI" id="CHEBI:18420"/>
    </cofactor>
</comment>
<name>A0A916VPS0_9RHOB</name>
<feature type="domain" description="Poly A polymerase head" evidence="9">
    <location>
        <begin position="27"/>
        <end position="149"/>
    </location>
</feature>
<dbReference type="GO" id="GO:0016779">
    <property type="term" value="F:nucleotidyltransferase activity"/>
    <property type="evidence" value="ECO:0007669"/>
    <property type="project" value="UniProtKB-KW"/>
</dbReference>
<dbReference type="SUPFAM" id="SSF81891">
    <property type="entry name" value="Poly A polymerase C-terminal region-like"/>
    <property type="match status" value="1"/>
</dbReference>
<comment type="caution">
    <text evidence="11">The sequence shown here is derived from an EMBL/GenBank/DDBJ whole genome shotgun (WGS) entry which is preliminary data.</text>
</comment>
<evidence type="ECO:0000256" key="3">
    <source>
        <dbReference type="ARBA" id="ARBA00022694"/>
    </source>
</evidence>
<dbReference type="Pfam" id="PF12627">
    <property type="entry name" value="PolyA_pol_RNAbd"/>
    <property type="match status" value="1"/>
</dbReference>
<evidence type="ECO:0000256" key="7">
    <source>
        <dbReference type="ARBA" id="ARBA00022842"/>
    </source>
</evidence>
<evidence type="ECO:0000256" key="6">
    <source>
        <dbReference type="ARBA" id="ARBA00022741"/>
    </source>
</evidence>
<dbReference type="RefSeq" id="WP_188673702.1">
    <property type="nucleotide sequence ID" value="NZ_BMKA01000002.1"/>
</dbReference>
<reference evidence="11" key="2">
    <citation type="submission" date="2020-09" db="EMBL/GenBank/DDBJ databases">
        <authorList>
            <person name="Sun Q."/>
            <person name="Zhou Y."/>
        </authorList>
    </citation>
    <scope>NUCLEOTIDE SEQUENCE</scope>
    <source>
        <strain evidence="11">CGMCC 1.15880</strain>
    </source>
</reference>
<dbReference type="InterPro" id="IPR043519">
    <property type="entry name" value="NT_sf"/>
</dbReference>
<dbReference type="Gene3D" id="1.10.3090.10">
    <property type="entry name" value="cca-adding enzyme, domain 2"/>
    <property type="match status" value="1"/>
</dbReference>
<comment type="similarity">
    <text evidence="8">Belongs to the tRNA nucleotidyltransferase/poly(A) polymerase family.</text>
</comment>
<evidence type="ECO:0000259" key="9">
    <source>
        <dbReference type="Pfam" id="PF01743"/>
    </source>
</evidence>
<keyword evidence="7" id="KW-0460">Magnesium</keyword>
<dbReference type="PANTHER" id="PTHR46173">
    <property type="entry name" value="CCA TRNA NUCLEOTIDYLTRANSFERASE 1, MITOCHONDRIAL"/>
    <property type="match status" value="1"/>
</dbReference>
<dbReference type="Gene3D" id="3.30.460.10">
    <property type="entry name" value="Beta Polymerase, domain 2"/>
    <property type="match status" value="1"/>
</dbReference>
<reference evidence="11" key="1">
    <citation type="journal article" date="2014" name="Int. J. Syst. Evol. Microbiol.">
        <title>Complete genome sequence of Corynebacterium casei LMG S-19264T (=DSM 44701T), isolated from a smear-ripened cheese.</title>
        <authorList>
            <consortium name="US DOE Joint Genome Institute (JGI-PGF)"/>
            <person name="Walter F."/>
            <person name="Albersmeier A."/>
            <person name="Kalinowski J."/>
            <person name="Ruckert C."/>
        </authorList>
    </citation>
    <scope>NUCLEOTIDE SEQUENCE</scope>
    <source>
        <strain evidence="11">CGMCC 1.15880</strain>
    </source>
</reference>
<organism evidence="11 12">
    <name type="scientific">Neptunicoccus cionae</name>
    <dbReference type="NCBI Taxonomy" id="2035344"/>
    <lineage>
        <taxon>Bacteria</taxon>
        <taxon>Pseudomonadati</taxon>
        <taxon>Pseudomonadota</taxon>
        <taxon>Alphaproteobacteria</taxon>
        <taxon>Rhodobacterales</taxon>
        <taxon>Paracoccaceae</taxon>
        <taxon>Neptunicoccus</taxon>
    </lineage>
</organism>